<dbReference type="SMART" id="SM00248">
    <property type="entry name" value="ANK"/>
    <property type="match status" value="5"/>
</dbReference>
<dbReference type="PANTHER" id="PTHR47143">
    <property type="entry name" value="TRANSIENT RECEPTOR POTENTIAL CATION CHANNEL PROTEIN PAINLESS"/>
    <property type="match status" value="1"/>
</dbReference>
<dbReference type="Proteomes" id="UP001296104">
    <property type="component" value="Unassembled WGS sequence"/>
</dbReference>
<dbReference type="PROSITE" id="PS50297">
    <property type="entry name" value="ANK_REP_REGION"/>
    <property type="match status" value="1"/>
</dbReference>
<dbReference type="PROSITE" id="PS50088">
    <property type="entry name" value="ANK_REPEAT"/>
    <property type="match status" value="1"/>
</dbReference>
<dbReference type="InterPro" id="IPR036770">
    <property type="entry name" value="Ankyrin_rpt-contain_sf"/>
</dbReference>
<keyword evidence="4 8" id="KW-0040">ANK repeat</keyword>
<keyword evidence="3" id="KW-0677">Repeat</keyword>
<keyword evidence="10" id="KW-1185">Reference proteome</keyword>
<evidence type="ECO:0000256" key="1">
    <source>
        <dbReference type="ARBA" id="ARBA00022448"/>
    </source>
</evidence>
<keyword evidence="5" id="KW-0406">Ion transport</keyword>
<keyword evidence="1" id="KW-0813">Transport</keyword>
<proteinExistence type="predicted"/>
<evidence type="ECO:0000256" key="3">
    <source>
        <dbReference type="ARBA" id="ARBA00022737"/>
    </source>
</evidence>
<evidence type="ECO:0000256" key="5">
    <source>
        <dbReference type="ARBA" id="ARBA00023065"/>
    </source>
</evidence>
<feature type="repeat" description="ANK" evidence="8">
    <location>
        <begin position="533"/>
        <end position="565"/>
    </location>
</feature>
<sequence>MAMGLIFVDEGGAKELGAAQLLNLLYLNFNAAKAAATQPPFKNLNFPEVVIACICIDFTAAGLQMTTSDKGTLSARLFVKLSAANQLVGLLMMILMLSSIPSNFKDMSHTYIVWWGRVDSLTGPSSATWIYIAIRALILCHGIWLDFKNTDDFDRLKKDWTALAPGDQRLEKRKHALSDYHWASLSATVFSKWIELIPSVIVGIYSIEDLSRRLPKSGSITDWGQSATLVLAIAGALNCLYVMRIPLLRLRDRDTGLESDQLLKYPIDCPRYDPSWDPKDGHWDQMLLSSARNGILKGVRRALNNGAGVNVVDLEGETALLYAIMESKRDKGEMYTEIMEFRPDPLLSGVKPAICVAAQYGTLEVVDDLLQHSKAVSWQRGQTGCKAVVLAAGAGEERNLRRILQAWTDNAARSSGTVWHFQDEVDSCGETALTLATKGHHWSCAKILLDNLLEHREFRRIITALLLPQRWKEGQESAFVIDNSLGSDSFVKGTKTTFLHLAIEHERTWNVEIIGVANIIRTCKRSVDCPDGEGRTPLLLAVERNNSTCVRELLRQGADMTIKDRKSRSAFSLIFQSGKTELWTEIQSGLLRGDTSFLKNLPVAELEWLFARDLISAHLICDHIPLLYQAISRNLKTLVRVLTSKFKKFPRYGRYKDPMYPGGEQLDWRSLAELTLSAVDEWEYFHGDSYLEAWDVLVESLEKYDDSEPRVLERIRKVLEQRLGPDPFQQK</sequence>
<dbReference type="AlphaFoldDB" id="A0AAI8YTA3"/>
<dbReference type="InterPro" id="IPR052076">
    <property type="entry name" value="TRP_cation_channel"/>
</dbReference>
<reference evidence="9" key="1">
    <citation type="submission" date="2023-11" db="EMBL/GenBank/DDBJ databases">
        <authorList>
            <person name="Alioto T."/>
            <person name="Alioto T."/>
            <person name="Gomez Garrido J."/>
        </authorList>
    </citation>
    <scope>NUCLEOTIDE SEQUENCE</scope>
</reference>
<dbReference type="PANTHER" id="PTHR47143:SF1">
    <property type="entry name" value="ION_TRANS DOMAIN-CONTAINING PROTEIN"/>
    <property type="match status" value="1"/>
</dbReference>
<evidence type="ECO:0000256" key="2">
    <source>
        <dbReference type="ARBA" id="ARBA00022606"/>
    </source>
</evidence>
<name>A0AAI8YTA3_9PEZI</name>
<keyword evidence="6" id="KW-0325">Glycoprotein</keyword>
<dbReference type="Gene3D" id="1.25.40.20">
    <property type="entry name" value="Ankyrin repeat-containing domain"/>
    <property type="match status" value="2"/>
</dbReference>
<dbReference type="EMBL" id="CAVMBE010000006">
    <property type="protein sequence ID" value="CAK3847016.1"/>
    <property type="molecule type" value="Genomic_DNA"/>
</dbReference>
<dbReference type="InterPro" id="IPR002110">
    <property type="entry name" value="Ankyrin_rpt"/>
</dbReference>
<evidence type="ECO:0000313" key="9">
    <source>
        <dbReference type="EMBL" id="CAK3847016.1"/>
    </source>
</evidence>
<gene>
    <name evidence="9" type="ORF">LECACI_7A001591</name>
</gene>
<evidence type="ECO:0000313" key="10">
    <source>
        <dbReference type="Proteomes" id="UP001296104"/>
    </source>
</evidence>
<comment type="caution">
    <text evidence="9">The sequence shown here is derived from an EMBL/GenBank/DDBJ whole genome shotgun (WGS) entry which is preliminary data.</text>
</comment>
<dbReference type="GO" id="GO:0022857">
    <property type="term" value="F:transmembrane transporter activity"/>
    <property type="evidence" value="ECO:0007669"/>
    <property type="project" value="TreeGrafter"/>
</dbReference>
<accession>A0AAI8YTA3</accession>
<evidence type="ECO:0000256" key="4">
    <source>
        <dbReference type="ARBA" id="ARBA00023043"/>
    </source>
</evidence>
<dbReference type="Pfam" id="PF12796">
    <property type="entry name" value="Ank_2"/>
    <property type="match status" value="1"/>
</dbReference>
<keyword evidence="2" id="KW-0716">Sensory transduction</keyword>
<protein>
    <submittedName>
        <fullName evidence="9">Ankyrin repeat domain-containing</fullName>
    </submittedName>
</protein>
<dbReference type="SUPFAM" id="SSF48403">
    <property type="entry name" value="Ankyrin repeat"/>
    <property type="match status" value="1"/>
</dbReference>
<evidence type="ECO:0000256" key="6">
    <source>
        <dbReference type="ARBA" id="ARBA00023180"/>
    </source>
</evidence>
<dbReference type="GO" id="GO:0034220">
    <property type="term" value="P:monoatomic ion transmembrane transport"/>
    <property type="evidence" value="ECO:0007669"/>
    <property type="project" value="UniProtKB-KW"/>
</dbReference>
<evidence type="ECO:0000256" key="8">
    <source>
        <dbReference type="PROSITE-ProRule" id="PRU00023"/>
    </source>
</evidence>
<dbReference type="GO" id="GO:1902495">
    <property type="term" value="C:transmembrane transporter complex"/>
    <property type="evidence" value="ECO:0007669"/>
    <property type="project" value="TreeGrafter"/>
</dbReference>
<evidence type="ECO:0000256" key="7">
    <source>
        <dbReference type="ARBA" id="ARBA00023303"/>
    </source>
</evidence>
<keyword evidence="7" id="KW-0407">Ion channel</keyword>
<organism evidence="9 10">
    <name type="scientific">Lecanosticta acicola</name>
    <dbReference type="NCBI Taxonomy" id="111012"/>
    <lineage>
        <taxon>Eukaryota</taxon>
        <taxon>Fungi</taxon>
        <taxon>Dikarya</taxon>
        <taxon>Ascomycota</taxon>
        <taxon>Pezizomycotina</taxon>
        <taxon>Dothideomycetes</taxon>
        <taxon>Dothideomycetidae</taxon>
        <taxon>Mycosphaerellales</taxon>
        <taxon>Mycosphaerellaceae</taxon>
        <taxon>Lecanosticta</taxon>
    </lineage>
</organism>